<proteinExistence type="predicted"/>
<dbReference type="Proteomes" id="UP001321749">
    <property type="component" value="Unassembled WGS sequence"/>
</dbReference>
<dbReference type="AlphaFoldDB" id="A0AAV9HH10"/>
<dbReference type="PANTHER" id="PTHR42078:SF1">
    <property type="entry name" value="GLUCAN 1, 4-ALPHA-GLUCOSIDASE"/>
    <property type="match status" value="1"/>
</dbReference>
<feature type="compositionally biased region" description="Basic and acidic residues" evidence="1">
    <location>
        <begin position="92"/>
        <end position="104"/>
    </location>
</feature>
<comment type="caution">
    <text evidence="4">The sequence shown here is derived from an EMBL/GenBank/DDBJ whole genome shotgun (WGS) entry which is preliminary data.</text>
</comment>
<evidence type="ECO:0000256" key="2">
    <source>
        <dbReference type="SAM" id="Phobius"/>
    </source>
</evidence>
<feature type="compositionally biased region" description="Low complexity" evidence="1">
    <location>
        <begin position="833"/>
        <end position="848"/>
    </location>
</feature>
<keyword evidence="5" id="KW-1185">Reference proteome</keyword>
<dbReference type="EMBL" id="MU865041">
    <property type="protein sequence ID" value="KAK4459294.1"/>
    <property type="molecule type" value="Genomic_DNA"/>
</dbReference>
<feature type="transmembrane region" description="Helical" evidence="2">
    <location>
        <begin position="389"/>
        <end position="414"/>
    </location>
</feature>
<evidence type="ECO:0000259" key="3">
    <source>
        <dbReference type="Pfam" id="PF25130"/>
    </source>
</evidence>
<feature type="region of interest" description="Disordered" evidence="1">
    <location>
        <begin position="258"/>
        <end position="279"/>
    </location>
</feature>
<feature type="region of interest" description="Disordered" evidence="1">
    <location>
        <begin position="323"/>
        <end position="366"/>
    </location>
</feature>
<feature type="compositionally biased region" description="Low complexity" evidence="1">
    <location>
        <begin position="692"/>
        <end position="703"/>
    </location>
</feature>
<dbReference type="InterPro" id="IPR056722">
    <property type="entry name" value="DUF7820"/>
</dbReference>
<feature type="compositionally biased region" description="Basic and acidic residues" evidence="1">
    <location>
        <begin position="730"/>
        <end position="744"/>
    </location>
</feature>
<sequence length="881" mass="94251">MGSPSEKLGVPGRRISTRNSVRISVHDGDEDADLAAMGMVADGFRPTQLEQPPAPAPPTPSLASSSTTVLGDESPDSPSRKGRPASISKPHKPQDSLTLRRDGGMEQIPEPEALSRQMSGSTNSTAYLPAESPYQGPSGPSHPYQMYPQNVRVARTMSTTTASTVPISESSYSGPRGPSHPYGMYPQSDGAEIGSGQDHSIPLGFHGLPDQYQRRIGPDGEEAADLIGPDGHTEQLPPYSRYPQESYVRKVGAVEDTNHPTQQGALPATATPVATATTTPPPAAAAAAALVPLTIVAPAVAPPATQLAPDVAVTSGAGGIGLATRNPEFDSTDDLGSPQSRHSSRSFTSDSTQSQNGLQPFQDGMTEKGKRLKPWQIWMRRKLWGIIPYWALCMTGLILLLMGIILGSVIGTFLTRQKKPRKPWSFQTSPVPTATFGAIPIRPPPDLQPLPTGIFTMALMAGRELRTCFQDTTLSQAWNCFLVMGINLTITQENAAYNVTLTSNSSLSLANNVYSYGEQPPRVEKPVTLELVNDTFEMARGPAWYKLLQYDKVVIIPEASLNFSATSAIPGKQIRRLAGLSDFKRKGLRRGDKPWVCTWPDIYLELFIYPQQNSSWSGYTPGGVGGGGGMGGPKPTGGYGGPSPTRTSSGSTTATEPPGFPPPPSSSSSTASLTSADPPQTSPPPSLQDNSQQDYKQKPQQHQNSEQNRSDGSFPEAKRYNDVPFNSKAHGHEARSVGDNHEGTPTESSSATSSPTFGTIDMGDNYPPLPPFFPRVIKLGERRVYAPGGRAPECRQVEIQGYGLEAKPILDHKGDPVTIKIIENEPHAPPSHDPGSGSGSNSDPSSPSKRSEGLAWGDESQLLSREAFADMSPCGCMWWLT</sequence>
<feature type="compositionally biased region" description="Low complexity" evidence="1">
    <location>
        <begin position="337"/>
        <end position="355"/>
    </location>
</feature>
<evidence type="ECO:0000256" key="1">
    <source>
        <dbReference type="SAM" id="MobiDB-lite"/>
    </source>
</evidence>
<feature type="region of interest" description="Disordered" evidence="1">
    <location>
        <begin position="1"/>
        <end position="201"/>
    </location>
</feature>
<protein>
    <recommendedName>
        <fullName evidence="3">DUF7820 domain-containing protein</fullName>
    </recommendedName>
</protein>
<gene>
    <name evidence="4" type="ORF">QBC42DRAFT_10970</name>
</gene>
<feature type="compositionally biased region" description="Low complexity" evidence="1">
    <location>
        <begin position="666"/>
        <end position="679"/>
    </location>
</feature>
<keyword evidence="2" id="KW-0812">Transmembrane</keyword>
<feature type="compositionally biased region" description="Low complexity" evidence="1">
    <location>
        <begin position="265"/>
        <end position="279"/>
    </location>
</feature>
<evidence type="ECO:0000313" key="5">
    <source>
        <dbReference type="Proteomes" id="UP001321749"/>
    </source>
</evidence>
<feature type="compositionally biased region" description="Polar residues" evidence="1">
    <location>
        <begin position="156"/>
        <end position="173"/>
    </location>
</feature>
<feature type="compositionally biased region" description="Low complexity" evidence="1">
    <location>
        <begin position="745"/>
        <end position="759"/>
    </location>
</feature>
<keyword evidence="2" id="KW-0472">Membrane</keyword>
<feature type="domain" description="DUF7820" evidence="3">
    <location>
        <begin position="433"/>
        <end position="879"/>
    </location>
</feature>
<feature type="compositionally biased region" description="Polar residues" evidence="1">
    <location>
        <begin position="116"/>
        <end position="126"/>
    </location>
</feature>
<accession>A0AAV9HH10</accession>
<feature type="region of interest" description="Disordered" evidence="1">
    <location>
        <begin position="620"/>
        <end position="767"/>
    </location>
</feature>
<keyword evidence="2" id="KW-1133">Transmembrane helix</keyword>
<dbReference type="Pfam" id="PF25130">
    <property type="entry name" value="DUF7820"/>
    <property type="match status" value="1"/>
</dbReference>
<feature type="region of interest" description="Disordered" evidence="1">
    <location>
        <begin position="819"/>
        <end position="857"/>
    </location>
</feature>
<reference evidence="4" key="2">
    <citation type="submission" date="2023-06" db="EMBL/GenBank/DDBJ databases">
        <authorList>
            <consortium name="Lawrence Berkeley National Laboratory"/>
            <person name="Mondo S.J."/>
            <person name="Hensen N."/>
            <person name="Bonometti L."/>
            <person name="Westerberg I."/>
            <person name="Brannstrom I.O."/>
            <person name="Guillou S."/>
            <person name="Cros-Aarteil S."/>
            <person name="Calhoun S."/>
            <person name="Haridas S."/>
            <person name="Kuo A."/>
            <person name="Pangilinan J."/>
            <person name="Riley R."/>
            <person name="Labutti K."/>
            <person name="Andreopoulos B."/>
            <person name="Lipzen A."/>
            <person name="Chen C."/>
            <person name="Yanf M."/>
            <person name="Daum C."/>
            <person name="Ng V."/>
            <person name="Clum A."/>
            <person name="Steindorff A."/>
            <person name="Ohm R."/>
            <person name="Martin F."/>
            <person name="Silar P."/>
            <person name="Natvig D."/>
            <person name="Lalanne C."/>
            <person name="Gautier V."/>
            <person name="Ament-Velasquez S.L."/>
            <person name="Kruys A."/>
            <person name="Hutchinson M.I."/>
            <person name="Powell A.J."/>
            <person name="Barry K."/>
            <person name="Miller A.N."/>
            <person name="Grigoriev I.V."/>
            <person name="Debuchy R."/>
            <person name="Gladieux P."/>
            <person name="Thoren M.H."/>
            <person name="Johannesson H."/>
        </authorList>
    </citation>
    <scope>NUCLEOTIDE SEQUENCE</scope>
    <source>
        <strain evidence="4">PSN324</strain>
    </source>
</reference>
<organism evidence="4 5">
    <name type="scientific">Cladorrhinum samala</name>
    <dbReference type="NCBI Taxonomy" id="585594"/>
    <lineage>
        <taxon>Eukaryota</taxon>
        <taxon>Fungi</taxon>
        <taxon>Dikarya</taxon>
        <taxon>Ascomycota</taxon>
        <taxon>Pezizomycotina</taxon>
        <taxon>Sordariomycetes</taxon>
        <taxon>Sordariomycetidae</taxon>
        <taxon>Sordariales</taxon>
        <taxon>Podosporaceae</taxon>
        <taxon>Cladorrhinum</taxon>
    </lineage>
</organism>
<reference evidence="4" key="1">
    <citation type="journal article" date="2023" name="Mol. Phylogenet. Evol.">
        <title>Genome-scale phylogeny and comparative genomics of the fungal order Sordariales.</title>
        <authorList>
            <person name="Hensen N."/>
            <person name="Bonometti L."/>
            <person name="Westerberg I."/>
            <person name="Brannstrom I.O."/>
            <person name="Guillou S."/>
            <person name="Cros-Aarteil S."/>
            <person name="Calhoun S."/>
            <person name="Haridas S."/>
            <person name="Kuo A."/>
            <person name="Mondo S."/>
            <person name="Pangilinan J."/>
            <person name="Riley R."/>
            <person name="LaButti K."/>
            <person name="Andreopoulos B."/>
            <person name="Lipzen A."/>
            <person name="Chen C."/>
            <person name="Yan M."/>
            <person name="Daum C."/>
            <person name="Ng V."/>
            <person name="Clum A."/>
            <person name="Steindorff A."/>
            <person name="Ohm R.A."/>
            <person name="Martin F."/>
            <person name="Silar P."/>
            <person name="Natvig D.O."/>
            <person name="Lalanne C."/>
            <person name="Gautier V."/>
            <person name="Ament-Velasquez S.L."/>
            <person name="Kruys A."/>
            <person name="Hutchinson M.I."/>
            <person name="Powell A.J."/>
            <person name="Barry K."/>
            <person name="Miller A.N."/>
            <person name="Grigoriev I.V."/>
            <person name="Debuchy R."/>
            <person name="Gladieux P."/>
            <person name="Hiltunen Thoren M."/>
            <person name="Johannesson H."/>
        </authorList>
    </citation>
    <scope>NUCLEOTIDE SEQUENCE</scope>
    <source>
        <strain evidence="4">PSN324</strain>
    </source>
</reference>
<evidence type="ECO:0000313" key="4">
    <source>
        <dbReference type="EMBL" id="KAK4459294.1"/>
    </source>
</evidence>
<feature type="compositionally biased region" description="Gly residues" evidence="1">
    <location>
        <begin position="620"/>
        <end position="641"/>
    </location>
</feature>
<feature type="compositionally biased region" description="Low complexity" evidence="1">
    <location>
        <begin position="642"/>
        <end position="657"/>
    </location>
</feature>
<dbReference type="PANTHER" id="PTHR42078">
    <property type="entry name" value="GLUCAN 1, 4-ALPHA-GLUCOSIDASE"/>
    <property type="match status" value="1"/>
</dbReference>
<name>A0AAV9HH10_9PEZI</name>